<dbReference type="SUPFAM" id="SSF49464">
    <property type="entry name" value="Carboxypeptidase regulatory domain-like"/>
    <property type="match status" value="1"/>
</dbReference>
<evidence type="ECO:0000256" key="3">
    <source>
        <dbReference type="ARBA" id="ARBA00022452"/>
    </source>
</evidence>
<feature type="signal peptide" evidence="8">
    <location>
        <begin position="1"/>
        <end position="22"/>
    </location>
</feature>
<accession>A0A084TMP1</accession>
<dbReference type="InterPro" id="IPR037066">
    <property type="entry name" value="Plug_dom_sf"/>
</dbReference>
<dbReference type="PANTHER" id="PTHR30069:SF29">
    <property type="entry name" value="HEMOGLOBIN AND HEMOGLOBIN-HAPTOGLOBIN-BINDING PROTEIN 1-RELATED"/>
    <property type="match status" value="1"/>
</dbReference>
<dbReference type="eggNOG" id="COG4771">
    <property type="taxonomic scope" value="Bacteria"/>
</dbReference>
<keyword evidence="3" id="KW-1134">Transmembrane beta strand</keyword>
<dbReference type="InterPro" id="IPR012910">
    <property type="entry name" value="Plug_dom"/>
</dbReference>
<dbReference type="GO" id="GO:0009279">
    <property type="term" value="C:cell outer membrane"/>
    <property type="evidence" value="ECO:0007669"/>
    <property type="project" value="UniProtKB-SubCell"/>
</dbReference>
<evidence type="ECO:0000256" key="4">
    <source>
        <dbReference type="ARBA" id="ARBA00022692"/>
    </source>
</evidence>
<dbReference type="EMBL" id="JPFK01000003">
    <property type="protein sequence ID" value="KFB01977.1"/>
    <property type="molecule type" value="Genomic_DNA"/>
</dbReference>
<dbReference type="Proteomes" id="UP000028521">
    <property type="component" value="Unassembled WGS sequence"/>
</dbReference>
<evidence type="ECO:0000256" key="6">
    <source>
        <dbReference type="ARBA" id="ARBA00023136"/>
    </source>
</evidence>
<dbReference type="Pfam" id="PF07715">
    <property type="entry name" value="Plug"/>
    <property type="match status" value="1"/>
</dbReference>
<keyword evidence="2" id="KW-0813">Transport</keyword>
<evidence type="ECO:0000256" key="1">
    <source>
        <dbReference type="ARBA" id="ARBA00004571"/>
    </source>
</evidence>
<organism evidence="10 11">
    <name type="scientific">Mangrovimonas yunxiaonensis</name>
    <dbReference type="NCBI Taxonomy" id="1197477"/>
    <lineage>
        <taxon>Bacteria</taxon>
        <taxon>Pseudomonadati</taxon>
        <taxon>Bacteroidota</taxon>
        <taxon>Flavobacteriia</taxon>
        <taxon>Flavobacteriales</taxon>
        <taxon>Flavobacteriaceae</taxon>
        <taxon>Mangrovimonas</taxon>
    </lineage>
</organism>
<dbReference type="InterPro" id="IPR039426">
    <property type="entry name" value="TonB-dep_rcpt-like"/>
</dbReference>
<keyword evidence="10" id="KW-0675">Receptor</keyword>
<dbReference type="AlphaFoldDB" id="A0A084TMP1"/>
<feature type="chain" id="PRO_5001782896" evidence="8">
    <location>
        <begin position="23"/>
        <end position="837"/>
    </location>
</feature>
<name>A0A084TMP1_9FLAO</name>
<evidence type="ECO:0000313" key="11">
    <source>
        <dbReference type="Proteomes" id="UP000028521"/>
    </source>
</evidence>
<evidence type="ECO:0000256" key="5">
    <source>
        <dbReference type="ARBA" id="ARBA00022729"/>
    </source>
</evidence>
<dbReference type="GO" id="GO:0044718">
    <property type="term" value="P:siderophore transmembrane transport"/>
    <property type="evidence" value="ECO:0007669"/>
    <property type="project" value="TreeGrafter"/>
</dbReference>
<keyword evidence="7" id="KW-0998">Cell outer membrane</keyword>
<keyword evidence="4" id="KW-0812">Transmembrane</keyword>
<sequence>MTINQKRVVCLLVLCFSFSGFTQNPAEQKAAMPLVEVLVLLQEQHEVQFNYAEDVISGIKTPVPPKHYTLQETLAFLKTTTGLNYLVMNGAFILIQRQERLVVCGYLLDGNTKQPITRATIQVSGNYVVSDDLGFFEIEVENQFSRITLRHLGYGTLVRFADEFMLKGCREVLLKPNLQALNEVVISNFLVKGVNKVSSGAFNIDFSDFDILPGLVDADVLHSIQAFPGVMSVNETVSNINIRGGANDQNLILWDGIKMYQSGHFFGLISIYNPQITEQVSLIKNGTNAALTDGVSGTISMKSNPEITSGLRANFGLSLIDANAFGDIPLGEKSSVQVAVRKSISDLVKTPTYRAFFERISQDSEVEGMEGGTSSDKQFDFHDASLRWLYQPSKKDRLRLNVIYVNNALTFNENASVNGLQTSRESKLTQKSIAGAIHYSRQWSKTFETQLDVYETDYNLKSVNVNVIDGQRYLQENNISETSIKLKGNKNIGHHLNLLFGYHFVETKVSNLDDVDTPIYRLLISEVLRSHGAFSQMSYKGVKNKLNAQFGLRYDYLTKFKKSILEPRLSVNYKLSDYFSVALLGEFKHQSMSQLINFQNDFLGIEKRRWQLSNNQDVPVIRSKQGGLGINYNRKGFLVSVDGYCKFVDGITTQSQGFQNQYEFVKAIGHYNVFGIDFLTRKQIKNMNVWLGYSYMTNLYAFPDLEPEDFPSNFDITHTITLGGVYSYNNLSVSAGLNWHTGKPISVPAENTPQDNAVVFGKTNQAALQDYLRMDVSALYDFKLHRKSRGKVGFSVWNVFDKDNEINKFYRVENGQVKAYTQKSLGITPNVFVRAYF</sequence>
<protein>
    <submittedName>
        <fullName evidence="10">TonB-dependent receptor</fullName>
    </submittedName>
</protein>
<keyword evidence="6" id="KW-0472">Membrane</keyword>
<dbReference type="PANTHER" id="PTHR30069">
    <property type="entry name" value="TONB-DEPENDENT OUTER MEMBRANE RECEPTOR"/>
    <property type="match status" value="1"/>
</dbReference>
<reference evidence="11" key="2">
    <citation type="submission" date="2014-07" db="EMBL/GenBank/DDBJ databases">
        <title>Genome sequence of Mangrovimonas yunxiaonensis.</title>
        <authorList>
            <person name="Li Y."/>
            <person name="Zheng T."/>
        </authorList>
    </citation>
    <scope>NUCLEOTIDE SEQUENCE [LARGE SCALE GENOMIC DNA]</scope>
    <source>
        <strain evidence="11">LY01</strain>
    </source>
</reference>
<keyword evidence="11" id="KW-1185">Reference proteome</keyword>
<evidence type="ECO:0000256" key="8">
    <source>
        <dbReference type="SAM" id="SignalP"/>
    </source>
</evidence>
<comment type="caution">
    <text evidence="10">The sequence shown here is derived from an EMBL/GenBank/DDBJ whole genome shotgun (WGS) entry which is preliminary data.</text>
</comment>
<comment type="subcellular location">
    <subcellularLocation>
        <location evidence="1">Cell outer membrane</location>
        <topology evidence="1">Multi-pass membrane protein</topology>
    </subcellularLocation>
</comment>
<proteinExistence type="predicted"/>
<evidence type="ECO:0000256" key="2">
    <source>
        <dbReference type="ARBA" id="ARBA00022448"/>
    </source>
</evidence>
<dbReference type="InterPro" id="IPR036942">
    <property type="entry name" value="Beta-barrel_TonB_sf"/>
</dbReference>
<dbReference type="Gene3D" id="2.40.170.20">
    <property type="entry name" value="TonB-dependent receptor, beta-barrel domain"/>
    <property type="match status" value="1"/>
</dbReference>
<dbReference type="Gene3D" id="2.170.130.10">
    <property type="entry name" value="TonB-dependent receptor, plug domain"/>
    <property type="match status" value="1"/>
</dbReference>
<evidence type="ECO:0000256" key="7">
    <source>
        <dbReference type="ARBA" id="ARBA00023237"/>
    </source>
</evidence>
<evidence type="ECO:0000313" key="10">
    <source>
        <dbReference type="EMBL" id="KFB01977.1"/>
    </source>
</evidence>
<dbReference type="SUPFAM" id="SSF56935">
    <property type="entry name" value="Porins"/>
    <property type="match status" value="1"/>
</dbReference>
<feature type="domain" description="TonB-dependent receptor plug" evidence="9">
    <location>
        <begin position="220"/>
        <end position="293"/>
    </location>
</feature>
<dbReference type="GO" id="GO:0015344">
    <property type="term" value="F:siderophore uptake transmembrane transporter activity"/>
    <property type="evidence" value="ECO:0007669"/>
    <property type="project" value="TreeGrafter"/>
</dbReference>
<gene>
    <name evidence="10" type="ORF">IA57_03685</name>
</gene>
<reference evidence="10 11" key="1">
    <citation type="journal article" date="2014" name="Genome Announc.">
        <title>Draft Genome Sequence of the Algicidal Bacterium Mangrovimonas yunxiaonensis Strain LY01.</title>
        <authorList>
            <person name="Li Y."/>
            <person name="Zhu H."/>
            <person name="Li C."/>
            <person name="Zhang H."/>
            <person name="Chen Z."/>
            <person name="Zheng W."/>
            <person name="Xu H."/>
            <person name="Zheng T."/>
        </authorList>
    </citation>
    <scope>NUCLEOTIDE SEQUENCE [LARGE SCALE GENOMIC DNA]</scope>
    <source>
        <strain evidence="10 11">LY01</strain>
    </source>
</reference>
<evidence type="ECO:0000259" key="9">
    <source>
        <dbReference type="Pfam" id="PF07715"/>
    </source>
</evidence>
<dbReference type="STRING" id="1197477.IA57_03685"/>
<keyword evidence="5 8" id="KW-0732">Signal</keyword>
<dbReference type="InterPro" id="IPR008969">
    <property type="entry name" value="CarboxyPept-like_regulatory"/>
</dbReference>